<name>A0ABU0M779_9HYPH</name>
<evidence type="ECO:0000256" key="4">
    <source>
        <dbReference type="ARBA" id="ARBA00022679"/>
    </source>
</evidence>
<keyword evidence="7" id="KW-0067">ATP-binding</keyword>
<dbReference type="Pfam" id="PF01636">
    <property type="entry name" value="APH"/>
    <property type="match status" value="1"/>
</dbReference>
<accession>A0ABU0M779</accession>
<comment type="caution">
    <text evidence="9">The sequence shown here is derived from an EMBL/GenBank/DDBJ whole genome shotgun (WGS) entry which is preliminary data.</text>
</comment>
<evidence type="ECO:0000259" key="8">
    <source>
        <dbReference type="Pfam" id="PF01636"/>
    </source>
</evidence>
<dbReference type="InterPro" id="IPR011009">
    <property type="entry name" value="Kinase-like_dom_sf"/>
</dbReference>
<proteinExistence type="inferred from homology"/>
<keyword evidence="4 9" id="KW-0808">Transferase</keyword>
<keyword evidence="6 9" id="KW-0418">Kinase</keyword>
<evidence type="ECO:0000313" key="10">
    <source>
        <dbReference type="Proteomes" id="UP001223743"/>
    </source>
</evidence>
<feature type="domain" description="Aminoglycoside phosphotransferase" evidence="8">
    <location>
        <begin position="214"/>
        <end position="282"/>
    </location>
</feature>
<organism evidence="9 10">
    <name type="scientific">Kaistia geumhonensis</name>
    <dbReference type="NCBI Taxonomy" id="410839"/>
    <lineage>
        <taxon>Bacteria</taxon>
        <taxon>Pseudomonadati</taxon>
        <taxon>Pseudomonadota</taxon>
        <taxon>Alphaproteobacteria</taxon>
        <taxon>Hyphomicrobiales</taxon>
        <taxon>Kaistiaceae</taxon>
        <taxon>Kaistia</taxon>
    </lineage>
</organism>
<dbReference type="GO" id="GO:0046522">
    <property type="term" value="F:S-methyl-5-thioribose kinase activity"/>
    <property type="evidence" value="ECO:0007669"/>
    <property type="project" value="UniProtKB-EC"/>
</dbReference>
<dbReference type="PIRSF" id="PIRSF031134">
    <property type="entry name" value="MTRK"/>
    <property type="match status" value="1"/>
</dbReference>
<dbReference type="EMBL" id="JAUSWJ010000001">
    <property type="protein sequence ID" value="MDQ0516822.1"/>
    <property type="molecule type" value="Genomic_DNA"/>
</dbReference>
<dbReference type="PANTHER" id="PTHR34273:SF2">
    <property type="entry name" value="METHYLTHIORIBOSE KINASE"/>
    <property type="match status" value="1"/>
</dbReference>
<gene>
    <name evidence="9" type="ORF">QO015_002435</name>
</gene>
<dbReference type="EC" id="2.7.1.100" evidence="3"/>
<dbReference type="PANTHER" id="PTHR34273">
    <property type="entry name" value="METHYLTHIORIBOSE KINASE"/>
    <property type="match status" value="1"/>
</dbReference>
<dbReference type="Proteomes" id="UP001223743">
    <property type="component" value="Unassembled WGS sequence"/>
</dbReference>
<dbReference type="InterPro" id="IPR002575">
    <property type="entry name" value="Aminoglycoside_PTrfase"/>
</dbReference>
<evidence type="ECO:0000256" key="5">
    <source>
        <dbReference type="ARBA" id="ARBA00022741"/>
    </source>
</evidence>
<evidence type="ECO:0000256" key="6">
    <source>
        <dbReference type="ARBA" id="ARBA00022777"/>
    </source>
</evidence>
<keyword evidence="10" id="KW-1185">Reference proteome</keyword>
<dbReference type="Gene3D" id="3.30.200.20">
    <property type="entry name" value="Phosphorylase Kinase, domain 1"/>
    <property type="match status" value="1"/>
</dbReference>
<evidence type="ECO:0000256" key="7">
    <source>
        <dbReference type="ARBA" id="ARBA00022840"/>
    </source>
</evidence>
<dbReference type="SUPFAM" id="SSF56112">
    <property type="entry name" value="Protein kinase-like (PK-like)"/>
    <property type="match status" value="1"/>
</dbReference>
<dbReference type="Gene3D" id="3.90.1200.10">
    <property type="match status" value="1"/>
</dbReference>
<evidence type="ECO:0000256" key="1">
    <source>
        <dbReference type="ARBA" id="ARBA00010165"/>
    </source>
</evidence>
<evidence type="ECO:0000313" key="9">
    <source>
        <dbReference type="EMBL" id="MDQ0516822.1"/>
    </source>
</evidence>
<dbReference type="NCBIfam" id="TIGR01767">
    <property type="entry name" value="MTRK"/>
    <property type="match status" value="1"/>
</dbReference>
<keyword evidence="5" id="KW-0547">Nucleotide-binding</keyword>
<protein>
    <recommendedName>
        <fullName evidence="3">S-methyl-5-thioribose kinase</fullName>
        <ecNumber evidence="3">2.7.1.100</ecNumber>
    </recommendedName>
</protein>
<reference evidence="9 10" key="1">
    <citation type="submission" date="2023-07" db="EMBL/GenBank/DDBJ databases">
        <title>Genomic Encyclopedia of Type Strains, Phase IV (KMG-IV): sequencing the most valuable type-strain genomes for metagenomic binning, comparative biology and taxonomic classification.</title>
        <authorList>
            <person name="Goeker M."/>
        </authorList>
    </citation>
    <scope>NUCLEOTIDE SEQUENCE [LARGE SCALE GENOMIC DNA]</scope>
    <source>
        <strain evidence="9 10">B1-1</strain>
    </source>
</reference>
<evidence type="ECO:0000256" key="3">
    <source>
        <dbReference type="ARBA" id="ARBA00012128"/>
    </source>
</evidence>
<sequence>MSAATTSAVTISTPGYRVLSQADIIAEIERLPDVAAILGGTASDWRIRDVADGYMNAVFIVEGPDGGVCAKQSLPWVRYHGESWPLSENRASFEASYMKRLGGVVGELAPKLYHFDPSLQFIVMQQLTPHIILRGGLIEGRRFPKVAGDVGRYVATAAFHTSDLGVPFETKFEDVSLFARNHAVLRISVDLIFIDPYVEVWRNRFIPEIGAWARAFREDVALKTAVARHRNAFLSNRQALLHGDLHSGSVMVTEDETRVIDGEFSTFGPIGFDLGAFVANLVIAWYAQGGYDRDPAERDAFRAFILDQIATLWTTFRREFLALWEANPAAGDGYPATHFADAAGAARLSTIRSDFVDAIFRDLVAFAAIKMIRRVISYAQVADFMVIEDTVRRAEAQAGTLALARSLLKHPERYPDLGALLDAIPRFERAGLDPDAPSAR</sequence>
<comment type="similarity">
    <text evidence="1">Belongs to the methylthioribose kinase family.</text>
</comment>
<evidence type="ECO:0000256" key="2">
    <source>
        <dbReference type="ARBA" id="ARBA00011738"/>
    </source>
</evidence>
<comment type="subunit">
    <text evidence="2">Homodimer.</text>
</comment>
<dbReference type="InterPro" id="IPR009212">
    <property type="entry name" value="Methylthioribose_kinase"/>
</dbReference>
<dbReference type="RefSeq" id="WP_266279115.1">
    <property type="nucleotide sequence ID" value="NZ_JAPKNF010000001.1"/>
</dbReference>